<dbReference type="AlphaFoldDB" id="A0A327QG23"/>
<evidence type="ECO:0000313" key="2">
    <source>
        <dbReference type="EMBL" id="RAJ02592.1"/>
    </source>
</evidence>
<dbReference type="Proteomes" id="UP000249547">
    <property type="component" value="Unassembled WGS sequence"/>
</dbReference>
<dbReference type="RefSeq" id="WP_111599019.1">
    <property type="nucleotide sequence ID" value="NZ_QLLL01000006.1"/>
</dbReference>
<gene>
    <name evidence="2" type="ORF">LX64_03612</name>
</gene>
<feature type="signal peptide" evidence="1">
    <location>
        <begin position="1"/>
        <end position="18"/>
    </location>
</feature>
<organism evidence="2 3">
    <name type="scientific">Chitinophaga skermanii</name>
    <dbReference type="NCBI Taxonomy" id="331697"/>
    <lineage>
        <taxon>Bacteria</taxon>
        <taxon>Pseudomonadati</taxon>
        <taxon>Bacteroidota</taxon>
        <taxon>Chitinophagia</taxon>
        <taxon>Chitinophagales</taxon>
        <taxon>Chitinophagaceae</taxon>
        <taxon>Chitinophaga</taxon>
    </lineage>
</organism>
<evidence type="ECO:0000256" key="1">
    <source>
        <dbReference type="SAM" id="SignalP"/>
    </source>
</evidence>
<evidence type="ECO:0000313" key="3">
    <source>
        <dbReference type="Proteomes" id="UP000249547"/>
    </source>
</evidence>
<name>A0A327QG23_9BACT</name>
<comment type="caution">
    <text evidence="2">The sequence shown here is derived from an EMBL/GenBank/DDBJ whole genome shotgun (WGS) entry which is preliminary data.</text>
</comment>
<proteinExistence type="predicted"/>
<keyword evidence="1" id="KW-0732">Signal</keyword>
<protein>
    <recommendedName>
        <fullName evidence="4">DUF4369 domain-containing protein</fullName>
    </recommendedName>
</protein>
<accession>A0A327QG23</accession>
<keyword evidence="3" id="KW-1185">Reference proteome</keyword>
<evidence type="ECO:0008006" key="4">
    <source>
        <dbReference type="Google" id="ProtNLM"/>
    </source>
</evidence>
<reference evidence="2 3" key="1">
    <citation type="submission" date="2018-06" db="EMBL/GenBank/DDBJ databases">
        <title>Genomic Encyclopedia of Archaeal and Bacterial Type Strains, Phase II (KMG-II): from individual species to whole genera.</title>
        <authorList>
            <person name="Goeker M."/>
        </authorList>
    </citation>
    <scope>NUCLEOTIDE SEQUENCE [LARGE SCALE GENOMIC DNA]</scope>
    <source>
        <strain evidence="2 3">DSM 23857</strain>
    </source>
</reference>
<sequence>MKYLLSLLALVLCITTHAQMKINGKINGGNGRTIQIYREGTDKPYTSVKLDQFDEFSIVLPADALQSEVFSFLIDGNKAGMMFTYERGVFNIEGHYADWPVINSKNTLNADNQSIQVYHKAFLPLVKELNHVYVELERFKANKMTEAEQKAFKEKIAGLQDDVLRYAQEYMTQYPTTFANLVILRNEIMPLVSEDDAIAIFKALPSNFKTNAYYKRIALNFE</sequence>
<feature type="chain" id="PRO_5016274561" description="DUF4369 domain-containing protein" evidence="1">
    <location>
        <begin position="19"/>
        <end position="222"/>
    </location>
</feature>
<dbReference type="EMBL" id="QLLL01000006">
    <property type="protein sequence ID" value="RAJ02592.1"/>
    <property type="molecule type" value="Genomic_DNA"/>
</dbReference>